<organism evidence="3 4">
    <name type="scientific">Roseofilum capinflatum BLCC-M114</name>
    <dbReference type="NCBI Taxonomy" id="3022440"/>
    <lineage>
        <taxon>Bacteria</taxon>
        <taxon>Bacillati</taxon>
        <taxon>Cyanobacteriota</taxon>
        <taxon>Cyanophyceae</taxon>
        <taxon>Desertifilales</taxon>
        <taxon>Desertifilaceae</taxon>
        <taxon>Roseofilum</taxon>
        <taxon>Roseofilum capinflatum</taxon>
    </lineage>
</organism>
<keyword evidence="1" id="KW-0732">Signal</keyword>
<name>A0ABT7B4G9_9CYAN</name>
<dbReference type="InterPro" id="IPR013320">
    <property type="entry name" value="ConA-like_dom_sf"/>
</dbReference>
<dbReference type="RefSeq" id="WP_283766415.1">
    <property type="nucleotide sequence ID" value="NZ_JAQOSO010000040.1"/>
</dbReference>
<dbReference type="SUPFAM" id="SSF49899">
    <property type="entry name" value="Concanavalin A-like lectins/glucanases"/>
    <property type="match status" value="1"/>
</dbReference>
<evidence type="ECO:0000313" key="4">
    <source>
        <dbReference type="Proteomes" id="UP001235849"/>
    </source>
</evidence>
<feature type="chain" id="PRO_5045448328" description="TSP C-terminal domain-containing protein" evidence="1">
    <location>
        <begin position="29"/>
        <end position="401"/>
    </location>
</feature>
<feature type="signal peptide" evidence="1">
    <location>
        <begin position="1"/>
        <end position="28"/>
    </location>
</feature>
<sequence length="401" mass="44453">MSMLHNCFKAFSVVGIFSLLNIAAPVWAANSIKLKVNLPGTPEQEAVVPIAELERFAQTGKTSDLPQALWHITVSGMVSITTEDIYEQLNRPISVNPNEPLDWEEQHILSFLSPPISEEKRKVSAQLIAEKANGKKLITFLKTAPEDTITGDNFLSTLQAYKPTKSNPRKLKPIDLTTWKQEGLPGSGTWVVSADGSSVLQTINGNPTFFVSPEEFINTTVTGKFRVEDTIDNDFIGFVFGYQSPIAAKDDPVNDFKFLLFDWTKLGSIREHGHEGFALTEVKGTFLDYASGFWHHQESAEFDLLATNYGLGKGWKARTDYDFTLLYETDRIKIDIDGETIFDISGEFEPGRFGFYNYSQRYVRYSGFASGPVPEPAAVGGLVVLGLVGLGKMASRKRKGA</sequence>
<keyword evidence="4" id="KW-1185">Reference proteome</keyword>
<feature type="domain" description="TSP C-terminal" evidence="2">
    <location>
        <begin position="169"/>
        <end position="377"/>
    </location>
</feature>
<dbReference type="Gene3D" id="2.60.120.200">
    <property type="match status" value="1"/>
</dbReference>
<evidence type="ECO:0000256" key="1">
    <source>
        <dbReference type="SAM" id="SignalP"/>
    </source>
</evidence>
<dbReference type="Pfam" id="PF05735">
    <property type="entry name" value="TSP_C"/>
    <property type="match status" value="1"/>
</dbReference>
<dbReference type="PROSITE" id="PS51236">
    <property type="entry name" value="TSP_CTER"/>
    <property type="match status" value="1"/>
</dbReference>
<gene>
    <name evidence="3" type="ORF">PMG25_08215</name>
</gene>
<accession>A0ABT7B4G9</accession>
<comment type="caution">
    <text evidence="3">The sequence shown here is derived from an EMBL/GenBank/DDBJ whole genome shotgun (WGS) entry which is preliminary data.</text>
</comment>
<protein>
    <recommendedName>
        <fullName evidence="2">TSP C-terminal domain-containing protein</fullName>
    </recommendedName>
</protein>
<dbReference type="EMBL" id="JAQOSO010000040">
    <property type="protein sequence ID" value="MDJ1174074.1"/>
    <property type="molecule type" value="Genomic_DNA"/>
</dbReference>
<proteinExistence type="predicted"/>
<dbReference type="InterPro" id="IPR008859">
    <property type="entry name" value="Thrombospondin_C"/>
</dbReference>
<reference evidence="3 4" key="1">
    <citation type="submission" date="2023-01" db="EMBL/GenBank/DDBJ databases">
        <title>Novel diversity within Roseofilum (Cyanobacteria; Desertifilaceae) from marine benthic mats with descriptions of four novel species.</title>
        <authorList>
            <person name="Wang Y."/>
            <person name="Berthold D.E."/>
            <person name="Hu J."/>
            <person name="Lefler F.W."/>
            <person name="Laughinghouse H.D. IV."/>
        </authorList>
    </citation>
    <scope>NUCLEOTIDE SEQUENCE [LARGE SCALE GENOMIC DNA]</scope>
    <source>
        <strain evidence="3 4">BLCC-M114</strain>
    </source>
</reference>
<dbReference type="Proteomes" id="UP001235849">
    <property type="component" value="Unassembled WGS sequence"/>
</dbReference>
<evidence type="ECO:0000259" key="2">
    <source>
        <dbReference type="PROSITE" id="PS51236"/>
    </source>
</evidence>
<evidence type="ECO:0000313" key="3">
    <source>
        <dbReference type="EMBL" id="MDJ1174074.1"/>
    </source>
</evidence>